<reference evidence="8 9" key="1">
    <citation type="journal article" date="2014" name="Genome Announc.">
        <title>Draft genome sequence of the pathogenic fungus Scedosporium apiospermum.</title>
        <authorList>
            <person name="Vandeputte P."/>
            <person name="Ghamrawi S."/>
            <person name="Rechenmann M."/>
            <person name="Iltis A."/>
            <person name="Giraud S."/>
            <person name="Fleury M."/>
            <person name="Thornton C."/>
            <person name="Delhaes L."/>
            <person name="Meyer W."/>
            <person name="Papon N."/>
            <person name="Bouchara J.P."/>
        </authorList>
    </citation>
    <scope>NUCLEOTIDE SEQUENCE [LARGE SCALE GENOMIC DNA]</scope>
    <source>
        <strain evidence="8 9">IHEM 14462</strain>
    </source>
</reference>
<evidence type="ECO:0000256" key="3">
    <source>
        <dbReference type="ARBA" id="ARBA00022737"/>
    </source>
</evidence>
<dbReference type="HOGENOM" id="CLU_056455_1_1_1"/>
<dbReference type="Gene3D" id="3.30.40.10">
    <property type="entry name" value="Zinc/RING finger domain, C3HC4 (zinc finger)"/>
    <property type="match status" value="1"/>
</dbReference>
<dbReference type="PANTHER" id="PTHR46803:SF2">
    <property type="entry name" value="E3 UBIQUITIN-PROTEIN LIGASE CHIP"/>
    <property type="match status" value="1"/>
</dbReference>
<protein>
    <recommendedName>
        <fullName evidence="7">U-box domain-containing protein</fullName>
    </recommendedName>
</protein>
<dbReference type="InterPro" id="IPR011990">
    <property type="entry name" value="TPR-like_helical_dom_sf"/>
</dbReference>
<dbReference type="EMBL" id="JOWA01000110">
    <property type="protein sequence ID" value="KEZ41452.1"/>
    <property type="molecule type" value="Genomic_DNA"/>
</dbReference>
<dbReference type="Proteomes" id="UP000028545">
    <property type="component" value="Unassembled WGS sequence"/>
</dbReference>
<dbReference type="GO" id="GO:0061630">
    <property type="term" value="F:ubiquitin protein ligase activity"/>
    <property type="evidence" value="ECO:0007669"/>
    <property type="project" value="UniProtKB-EC"/>
</dbReference>
<dbReference type="GO" id="GO:0071218">
    <property type="term" value="P:cellular response to misfolded protein"/>
    <property type="evidence" value="ECO:0007669"/>
    <property type="project" value="TreeGrafter"/>
</dbReference>
<dbReference type="InterPro" id="IPR003613">
    <property type="entry name" value="Ubox_domain"/>
</dbReference>
<evidence type="ECO:0000256" key="4">
    <source>
        <dbReference type="ARBA" id="ARBA00022786"/>
    </source>
</evidence>
<dbReference type="GeneID" id="27726658"/>
<dbReference type="AlphaFoldDB" id="A0A084G290"/>
<dbReference type="InterPro" id="IPR013083">
    <property type="entry name" value="Znf_RING/FYVE/PHD"/>
</dbReference>
<dbReference type="GO" id="GO:0043161">
    <property type="term" value="P:proteasome-mediated ubiquitin-dependent protein catabolic process"/>
    <property type="evidence" value="ECO:0007669"/>
    <property type="project" value="TreeGrafter"/>
</dbReference>
<feature type="coiled-coil region" evidence="6">
    <location>
        <begin position="154"/>
        <end position="205"/>
    </location>
</feature>
<dbReference type="RefSeq" id="XP_016641251.1">
    <property type="nucleotide sequence ID" value="XM_016789424.1"/>
</dbReference>
<evidence type="ECO:0000259" key="7">
    <source>
        <dbReference type="PROSITE" id="PS51698"/>
    </source>
</evidence>
<sequence length="287" mass="32942">MKETNASRRGTLLGLKVSILKRVLAPVSLYSSSPQPYMASASHSCRLIIADPKNPTLYTNRAFSRLKLQLYDSVIDDCQKCLELKPDNMKAFYYLSQAQLAIKDYDAALKNALRAHELCAKTLDKSLAAVTNLVLSCKKERWEAMERRRIRQGAELENETLRLLEREKDEALAEVSDELERNDIVVEWDEKIAELKRIFEQARAADSKRRKVPDWAIDDITFGIMVDPVVTKTGKSYERASILEHLRLHQTDPLTREPLYVSDLRPNLSLKQACEEFLDENGWAVDW</sequence>
<dbReference type="GO" id="GO:0051087">
    <property type="term" value="F:protein-folding chaperone binding"/>
    <property type="evidence" value="ECO:0007669"/>
    <property type="project" value="TreeGrafter"/>
</dbReference>
<name>A0A084G290_PSEDA</name>
<evidence type="ECO:0000256" key="1">
    <source>
        <dbReference type="ARBA" id="ARBA00000900"/>
    </source>
</evidence>
<dbReference type="PROSITE" id="PS51698">
    <property type="entry name" value="U_BOX"/>
    <property type="match status" value="1"/>
</dbReference>
<dbReference type="SUPFAM" id="SSF48452">
    <property type="entry name" value="TPR-like"/>
    <property type="match status" value="1"/>
</dbReference>
<dbReference type="VEuPathDB" id="FungiDB:SAPIO_CDS7586"/>
<evidence type="ECO:0000256" key="2">
    <source>
        <dbReference type="ARBA" id="ARBA00022679"/>
    </source>
</evidence>
<dbReference type="SMART" id="SM00504">
    <property type="entry name" value="Ubox"/>
    <property type="match status" value="1"/>
</dbReference>
<accession>A0A084G290</accession>
<dbReference type="Pfam" id="PF04564">
    <property type="entry name" value="U-box"/>
    <property type="match status" value="1"/>
</dbReference>
<keyword evidence="5" id="KW-0697">Rotamase</keyword>
<dbReference type="SMART" id="SM00028">
    <property type="entry name" value="TPR"/>
    <property type="match status" value="2"/>
</dbReference>
<keyword evidence="4" id="KW-0833">Ubl conjugation pathway</keyword>
<dbReference type="GO" id="GO:0006515">
    <property type="term" value="P:protein quality control for misfolded or incompletely synthesized proteins"/>
    <property type="evidence" value="ECO:0007669"/>
    <property type="project" value="TreeGrafter"/>
</dbReference>
<dbReference type="PANTHER" id="PTHR46803">
    <property type="entry name" value="E3 UBIQUITIN-PROTEIN LIGASE CHIP"/>
    <property type="match status" value="1"/>
</dbReference>
<evidence type="ECO:0000256" key="5">
    <source>
        <dbReference type="ARBA" id="ARBA00023110"/>
    </source>
</evidence>
<evidence type="ECO:0000313" key="8">
    <source>
        <dbReference type="EMBL" id="KEZ41452.1"/>
    </source>
</evidence>
<gene>
    <name evidence="8" type="ORF">SAPIO_CDS7586</name>
</gene>
<dbReference type="GO" id="GO:0003755">
    <property type="term" value="F:peptidyl-prolyl cis-trans isomerase activity"/>
    <property type="evidence" value="ECO:0007669"/>
    <property type="project" value="UniProtKB-KW"/>
</dbReference>
<evidence type="ECO:0000313" key="9">
    <source>
        <dbReference type="Proteomes" id="UP000028545"/>
    </source>
</evidence>
<dbReference type="KEGG" id="sapo:SAPIO_CDS7586"/>
<dbReference type="OMA" id="WAGVEHD"/>
<keyword evidence="3" id="KW-0677">Repeat</keyword>
<dbReference type="InterPro" id="IPR019734">
    <property type="entry name" value="TPR_rpt"/>
</dbReference>
<dbReference type="GO" id="GO:0045862">
    <property type="term" value="P:positive regulation of proteolysis"/>
    <property type="evidence" value="ECO:0007669"/>
    <property type="project" value="TreeGrafter"/>
</dbReference>
<keyword evidence="5" id="KW-0413">Isomerase</keyword>
<feature type="domain" description="U-box" evidence="7">
    <location>
        <begin position="211"/>
        <end position="284"/>
    </location>
</feature>
<dbReference type="GO" id="GO:0005737">
    <property type="term" value="C:cytoplasm"/>
    <property type="evidence" value="ECO:0007669"/>
    <property type="project" value="TreeGrafter"/>
</dbReference>
<keyword evidence="6" id="KW-0175">Coiled coil</keyword>
<comment type="caution">
    <text evidence="8">The sequence shown here is derived from an EMBL/GenBank/DDBJ whole genome shotgun (WGS) entry which is preliminary data.</text>
</comment>
<keyword evidence="9" id="KW-1185">Reference proteome</keyword>
<dbReference type="Gene3D" id="1.25.40.10">
    <property type="entry name" value="Tetratricopeptide repeat domain"/>
    <property type="match status" value="1"/>
</dbReference>
<evidence type="ECO:0000256" key="6">
    <source>
        <dbReference type="SAM" id="Coils"/>
    </source>
</evidence>
<dbReference type="GO" id="GO:0000209">
    <property type="term" value="P:protein polyubiquitination"/>
    <property type="evidence" value="ECO:0007669"/>
    <property type="project" value="TreeGrafter"/>
</dbReference>
<dbReference type="SUPFAM" id="SSF57850">
    <property type="entry name" value="RING/U-box"/>
    <property type="match status" value="1"/>
</dbReference>
<dbReference type="OrthoDB" id="629492at2759"/>
<comment type="catalytic activity">
    <reaction evidence="1">
        <text>S-ubiquitinyl-[E2 ubiquitin-conjugating enzyme]-L-cysteine + [acceptor protein]-L-lysine = [E2 ubiquitin-conjugating enzyme]-L-cysteine + N(6)-ubiquitinyl-[acceptor protein]-L-lysine.</text>
        <dbReference type="EC" id="2.3.2.27"/>
    </reaction>
</comment>
<proteinExistence type="predicted"/>
<organism evidence="8 9">
    <name type="scientific">Pseudallescheria apiosperma</name>
    <name type="common">Scedosporium apiospermum</name>
    <dbReference type="NCBI Taxonomy" id="563466"/>
    <lineage>
        <taxon>Eukaryota</taxon>
        <taxon>Fungi</taxon>
        <taxon>Dikarya</taxon>
        <taxon>Ascomycota</taxon>
        <taxon>Pezizomycotina</taxon>
        <taxon>Sordariomycetes</taxon>
        <taxon>Hypocreomycetidae</taxon>
        <taxon>Microascales</taxon>
        <taxon>Microascaceae</taxon>
        <taxon>Scedosporium</taxon>
    </lineage>
</organism>
<keyword evidence="2" id="KW-0808">Transferase</keyword>